<dbReference type="PANTHER" id="PTHR40465:SF1">
    <property type="entry name" value="DUF6534 DOMAIN-CONTAINING PROTEIN"/>
    <property type="match status" value="1"/>
</dbReference>
<sequence length="372" mass="41598">MPDIPDVKLTIGAALVGSFVSVALSAIVGFQCFLYFRIFVVDQIRYKIVVLWIWILDALHTVLVCAIIWEFAIAHFGDSDVIHTIFPTIPSAVIVLGLTSLIANGFYGLRIHKQLVDQWSNCLLNDLSSGCQLFIVLIGSGLSVSSQALAFPGAVEMILEKNFTRFSLKFRPLVTVPLIFSAFTDVVVSGARYYYLHDLKEGYLMSQEVLDGIVVFTVNDGCITCAVAIAGAICWLTMPDNFIWLALFFSLPKFYSNSVLATYASDFGTFILVSQKWCFRLNLRNWYRHRPVHPMIPMKRTTLMGPSSRHIPPSPTTDKRPPRETDLGVGVPARMEVFVDHQVEYVGDLAHARIEQDEDAHSRSSHKSMVVS</sequence>
<protein>
    <recommendedName>
        <fullName evidence="3">DUF6534 domain-containing protein</fullName>
    </recommendedName>
</protein>
<reference evidence="4" key="1">
    <citation type="submission" date="2023-03" db="EMBL/GenBank/DDBJ databases">
        <title>Massive genome expansion in bonnet fungi (Mycena s.s.) driven by repeated elements and novel gene families across ecological guilds.</title>
        <authorList>
            <consortium name="Lawrence Berkeley National Laboratory"/>
            <person name="Harder C.B."/>
            <person name="Miyauchi S."/>
            <person name="Viragh M."/>
            <person name="Kuo A."/>
            <person name="Thoen E."/>
            <person name="Andreopoulos B."/>
            <person name="Lu D."/>
            <person name="Skrede I."/>
            <person name="Drula E."/>
            <person name="Henrissat B."/>
            <person name="Morin E."/>
            <person name="Kohler A."/>
            <person name="Barry K."/>
            <person name="LaButti K."/>
            <person name="Morin E."/>
            <person name="Salamov A."/>
            <person name="Lipzen A."/>
            <person name="Mereny Z."/>
            <person name="Hegedus B."/>
            <person name="Baldrian P."/>
            <person name="Stursova M."/>
            <person name="Weitz H."/>
            <person name="Taylor A."/>
            <person name="Grigoriev I.V."/>
            <person name="Nagy L.G."/>
            <person name="Martin F."/>
            <person name="Kauserud H."/>
        </authorList>
    </citation>
    <scope>NUCLEOTIDE SEQUENCE</scope>
    <source>
        <strain evidence="4">9284</strain>
    </source>
</reference>
<feature type="transmembrane region" description="Helical" evidence="2">
    <location>
        <begin position="170"/>
        <end position="188"/>
    </location>
</feature>
<name>A0AAD7FU20_9AGAR</name>
<dbReference type="Proteomes" id="UP001221142">
    <property type="component" value="Unassembled WGS sequence"/>
</dbReference>
<evidence type="ECO:0000259" key="3">
    <source>
        <dbReference type="Pfam" id="PF20152"/>
    </source>
</evidence>
<feature type="transmembrane region" description="Helical" evidence="2">
    <location>
        <begin position="209"/>
        <end position="238"/>
    </location>
</feature>
<dbReference type="Pfam" id="PF20152">
    <property type="entry name" value="DUF6534"/>
    <property type="match status" value="1"/>
</dbReference>
<evidence type="ECO:0000256" key="2">
    <source>
        <dbReference type="SAM" id="Phobius"/>
    </source>
</evidence>
<keyword evidence="2" id="KW-0472">Membrane</keyword>
<organism evidence="4 5">
    <name type="scientific">Roridomyces roridus</name>
    <dbReference type="NCBI Taxonomy" id="1738132"/>
    <lineage>
        <taxon>Eukaryota</taxon>
        <taxon>Fungi</taxon>
        <taxon>Dikarya</taxon>
        <taxon>Basidiomycota</taxon>
        <taxon>Agaricomycotina</taxon>
        <taxon>Agaricomycetes</taxon>
        <taxon>Agaricomycetidae</taxon>
        <taxon>Agaricales</taxon>
        <taxon>Marasmiineae</taxon>
        <taxon>Mycenaceae</taxon>
        <taxon>Roridomyces</taxon>
    </lineage>
</organism>
<feature type="transmembrane region" description="Helical" evidence="2">
    <location>
        <begin position="12"/>
        <end position="36"/>
    </location>
</feature>
<dbReference type="AlphaFoldDB" id="A0AAD7FU20"/>
<comment type="caution">
    <text evidence="4">The sequence shown here is derived from an EMBL/GenBank/DDBJ whole genome shotgun (WGS) entry which is preliminary data.</text>
</comment>
<keyword evidence="2" id="KW-1133">Transmembrane helix</keyword>
<evidence type="ECO:0000313" key="5">
    <source>
        <dbReference type="Proteomes" id="UP001221142"/>
    </source>
</evidence>
<evidence type="ECO:0000313" key="4">
    <source>
        <dbReference type="EMBL" id="KAJ7637186.1"/>
    </source>
</evidence>
<feature type="compositionally biased region" description="Basic and acidic residues" evidence="1">
    <location>
        <begin position="317"/>
        <end position="326"/>
    </location>
</feature>
<feature type="region of interest" description="Disordered" evidence="1">
    <location>
        <begin position="302"/>
        <end position="326"/>
    </location>
</feature>
<evidence type="ECO:0000256" key="1">
    <source>
        <dbReference type="SAM" id="MobiDB-lite"/>
    </source>
</evidence>
<proteinExistence type="predicted"/>
<keyword evidence="2" id="KW-0812">Transmembrane</keyword>
<keyword evidence="5" id="KW-1185">Reference proteome</keyword>
<feature type="transmembrane region" description="Helical" evidence="2">
    <location>
        <begin position="48"/>
        <end position="69"/>
    </location>
</feature>
<dbReference type="InterPro" id="IPR045339">
    <property type="entry name" value="DUF6534"/>
</dbReference>
<feature type="domain" description="DUF6534" evidence="3">
    <location>
        <begin position="181"/>
        <end position="262"/>
    </location>
</feature>
<gene>
    <name evidence="4" type="ORF">FB45DRAFT_1139697</name>
</gene>
<dbReference type="EMBL" id="JARKIF010000006">
    <property type="protein sequence ID" value="KAJ7637186.1"/>
    <property type="molecule type" value="Genomic_DNA"/>
</dbReference>
<accession>A0AAD7FU20</accession>
<feature type="transmembrane region" description="Helical" evidence="2">
    <location>
        <begin position="89"/>
        <end position="109"/>
    </location>
</feature>
<dbReference type="PANTHER" id="PTHR40465">
    <property type="entry name" value="CHROMOSOME 1, WHOLE GENOME SHOTGUN SEQUENCE"/>
    <property type="match status" value="1"/>
</dbReference>